<name>A0A1J1HSG4_9DIPT</name>
<dbReference type="Proteomes" id="UP000183832">
    <property type="component" value="Unassembled WGS sequence"/>
</dbReference>
<protein>
    <submittedName>
        <fullName evidence="1">CLUMA_CG004044, isoform A</fullName>
    </submittedName>
</protein>
<dbReference type="EMBL" id="CVRI01000018">
    <property type="protein sequence ID" value="CRK90332.1"/>
    <property type="molecule type" value="Genomic_DNA"/>
</dbReference>
<organism evidence="1 2">
    <name type="scientific">Clunio marinus</name>
    <dbReference type="NCBI Taxonomy" id="568069"/>
    <lineage>
        <taxon>Eukaryota</taxon>
        <taxon>Metazoa</taxon>
        <taxon>Ecdysozoa</taxon>
        <taxon>Arthropoda</taxon>
        <taxon>Hexapoda</taxon>
        <taxon>Insecta</taxon>
        <taxon>Pterygota</taxon>
        <taxon>Neoptera</taxon>
        <taxon>Endopterygota</taxon>
        <taxon>Diptera</taxon>
        <taxon>Nematocera</taxon>
        <taxon>Chironomoidea</taxon>
        <taxon>Chironomidae</taxon>
        <taxon>Clunio</taxon>
    </lineage>
</organism>
<accession>A0A1J1HSG4</accession>
<dbReference type="AlphaFoldDB" id="A0A1J1HSG4"/>
<keyword evidence="2" id="KW-1185">Reference proteome</keyword>
<reference evidence="1 2" key="1">
    <citation type="submission" date="2015-04" db="EMBL/GenBank/DDBJ databases">
        <authorList>
            <person name="Syromyatnikov M.Y."/>
            <person name="Popov V.N."/>
        </authorList>
    </citation>
    <scope>NUCLEOTIDE SEQUENCE [LARGE SCALE GENOMIC DNA]</scope>
</reference>
<sequence>MTKRKKKFFSNNKRKEILLTRLKALLKLHLLLLMKIDRKNLLRTFEIIFEFYGDFYASTVAETLEVECKQKTKLFLVNKSISRKWTLVSHSWSQQTLKETCEGCEIIKLNMIDWNVKIT</sequence>
<evidence type="ECO:0000313" key="2">
    <source>
        <dbReference type="Proteomes" id="UP000183832"/>
    </source>
</evidence>
<proteinExistence type="predicted"/>
<gene>
    <name evidence="1" type="ORF">CLUMA_CG004044</name>
</gene>
<evidence type="ECO:0000313" key="1">
    <source>
        <dbReference type="EMBL" id="CRK90332.1"/>
    </source>
</evidence>